<dbReference type="RefSeq" id="WP_211926893.1">
    <property type="nucleotide sequence ID" value="NZ_JAGQFT020000021.1"/>
</dbReference>
<dbReference type="AlphaFoldDB" id="A0A8J8AXT2"/>
<sequence length="185" mass="19477">MPEVHKIVFAGAMGAGKTTAIAAVSECPVVSTDVANSDRAQADKATTTVAMDFGQVALDNGDALHLYGTPGQARFDFMWDIAVTGAVGLVLLADNSRPDPLADLAGYLDAFGARLGDTAAIVGVGRSESHPQPSLDAYFDLLEGRGLSLPVFAVDVRRRDDVLLLLDALFHQIEAMADTDEGAFR</sequence>
<dbReference type="Pfam" id="PF03029">
    <property type="entry name" value="ATP_bind_1"/>
    <property type="match status" value="1"/>
</dbReference>
<evidence type="ECO:0000256" key="1">
    <source>
        <dbReference type="ARBA" id="ARBA00005290"/>
    </source>
</evidence>
<comment type="caution">
    <text evidence="5">The sequence shown here is derived from an EMBL/GenBank/DDBJ whole genome shotgun (WGS) entry which is preliminary data.</text>
</comment>
<keyword evidence="3" id="KW-0378">Hydrolase</keyword>
<dbReference type="SUPFAM" id="SSF52540">
    <property type="entry name" value="P-loop containing nucleoside triphosphate hydrolases"/>
    <property type="match status" value="1"/>
</dbReference>
<dbReference type="PANTHER" id="PTHR42708">
    <property type="entry name" value="ATP/GTP-BINDING PROTEIN-RELATED"/>
    <property type="match status" value="1"/>
</dbReference>
<dbReference type="GO" id="GO:0016787">
    <property type="term" value="F:hydrolase activity"/>
    <property type="evidence" value="ECO:0007669"/>
    <property type="project" value="UniProtKB-KW"/>
</dbReference>
<evidence type="ECO:0000313" key="6">
    <source>
        <dbReference type="EMBL" id="MBS7459030.1"/>
    </source>
</evidence>
<dbReference type="InterPro" id="IPR004130">
    <property type="entry name" value="Gpn"/>
</dbReference>
<comment type="similarity">
    <text evidence="1">Belongs to the GPN-loop GTPase family.</text>
</comment>
<dbReference type="InterPro" id="IPR027417">
    <property type="entry name" value="P-loop_NTPase"/>
</dbReference>
<organism evidence="5">
    <name type="scientific">Coralloluteibacterium stylophorae</name>
    <dbReference type="NCBI Taxonomy" id="1776034"/>
    <lineage>
        <taxon>Bacteria</taxon>
        <taxon>Pseudomonadati</taxon>
        <taxon>Pseudomonadota</taxon>
        <taxon>Gammaproteobacteria</taxon>
        <taxon>Lysobacterales</taxon>
        <taxon>Lysobacteraceae</taxon>
        <taxon>Coralloluteibacterium</taxon>
    </lineage>
</organism>
<evidence type="ECO:0000313" key="7">
    <source>
        <dbReference type="Proteomes" id="UP000675747"/>
    </source>
</evidence>
<gene>
    <name evidence="6" type="ORF">KB893_018020</name>
    <name evidence="5" type="ORF">KB893_10650</name>
</gene>
<dbReference type="CDD" id="cd00882">
    <property type="entry name" value="Ras_like_GTPase"/>
    <property type="match status" value="1"/>
</dbReference>
<keyword evidence="7" id="KW-1185">Reference proteome</keyword>
<reference evidence="6 7" key="1">
    <citation type="journal article" date="2021" name="Microbiol. Resour. Announc.">
        <title>Draft Genome Sequence of Coralloluteibacterium stylophorae LMG 29479T.</title>
        <authorList>
            <person name="Karlyshev A.V."/>
            <person name="Kudryashova E.B."/>
            <person name="Ariskina E.V."/>
            <person name="Conroy A.P."/>
            <person name="Abidueva E.Y."/>
        </authorList>
    </citation>
    <scope>NUCLEOTIDE SEQUENCE [LARGE SCALE GENOMIC DNA]</scope>
    <source>
        <strain evidence="6 7">LMG 29479</strain>
    </source>
</reference>
<protein>
    <submittedName>
        <fullName evidence="5">ATP/GTP-binding protein</fullName>
    </submittedName>
</protein>
<reference evidence="5" key="2">
    <citation type="submission" date="2021-04" db="EMBL/GenBank/DDBJ databases">
        <authorList>
            <person name="Karlyshev A.V."/>
        </authorList>
    </citation>
    <scope>NUCLEOTIDE SEQUENCE</scope>
    <source>
        <strain evidence="5">LMG 29479</strain>
    </source>
</reference>
<keyword evidence="2" id="KW-0547">Nucleotide-binding</keyword>
<name>A0A8J8AXT2_9GAMM</name>
<evidence type="ECO:0000256" key="2">
    <source>
        <dbReference type="ARBA" id="ARBA00022741"/>
    </source>
</evidence>
<dbReference type="EMBL" id="JAGQFT020000021">
    <property type="protein sequence ID" value="MBS7459030.1"/>
    <property type="molecule type" value="Genomic_DNA"/>
</dbReference>
<dbReference type="EMBL" id="JAGQFT010000088">
    <property type="protein sequence ID" value="MBR0562971.1"/>
    <property type="molecule type" value="Genomic_DNA"/>
</dbReference>
<dbReference type="GO" id="GO:0005525">
    <property type="term" value="F:GTP binding"/>
    <property type="evidence" value="ECO:0007669"/>
    <property type="project" value="UniProtKB-KW"/>
</dbReference>
<dbReference type="PANTHER" id="PTHR42708:SF1">
    <property type="entry name" value="GLIDING MOTILITY PROTEIN MGLA"/>
    <property type="match status" value="1"/>
</dbReference>
<evidence type="ECO:0000256" key="3">
    <source>
        <dbReference type="ARBA" id="ARBA00022801"/>
    </source>
</evidence>
<evidence type="ECO:0000256" key="4">
    <source>
        <dbReference type="ARBA" id="ARBA00023134"/>
    </source>
</evidence>
<accession>A0A8J8AXT2</accession>
<dbReference type="Gene3D" id="3.40.50.300">
    <property type="entry name" value="P-loop containing nucleotide triphosphate hydrolases"/>
    <property type="match status" value="1"/>
</dbReference>
<evidence type="ECO:0000313" key="5">
    <source>
        <dbReference type="EMBL" id="MBR0562971.1"/>
    </source>
</evidence>
<keyword evidence="4" id="KW-0342">GTP-binding</keyword>
<proteinExistence type="inferred from homology"/>
<dbReference type="Proteomes" id="UP000675747">
    <property type="component" value="Unassembled WGS sequence"/>
</dbReference>
<dbReference type="InterPro" id="IPR052705">
    <property type="entry name" value="Gliding_Motility_GTPase"/>
</dbReference>